<evidence type="ECO:0000313" key="7">
    <source>
        <dbReference type="Proteomes" id="UP000013827"/>
    </source>
</evidence>
<dbReference type="GO" id="GO:0004252">
    <property type="term" value="F:serine-type endopeptidase activity"/>
    <property type="evidence" value="ECO:0007669"/>
    <property type="project" value="InterPro"/>
</dbReference>
<evidence type="ECO:0000313" key="6">
    <source>
        <dbReference type="EnsemblProtists" id="EOD23752"/>
    </source>
</evidence>
<evidence type="ECO:0000256" key="4">
    <source>
        <dbReference type="ARBA" id="ARBA00023136"/>
    </source>
</evidence>
<dbReference type="RefSeq" id="XP_005776181.1">
    <property type="nucleotide sequence ID" value="XM_005776124.1"/>
</dbReference>
<dbReference type="SUPFAM" id="SSF144091">
    <property type="entry name" value="Rhomboid-like"/>
    <property type="match status" value="1"/>
</dbReference>
<keyword evidence="7" id="KW-1185">Reference proteome</keyword>
<sequence length="305" mass="31949">MAAVGWRNLSLADAKVVAPYAVAFAAIPTLAAAGGREHYPPWPVLPLSTTTLLSHFTFVRAKLPARWWSLLSSAFTHLDANHRDSNLLSLLFSALPLARRLGSRGMAAVFLGGHIAAALNTRGRVLQLERYVDRSTGRLAPSWLSAGVAKLFNTASPQAALGGSAGAFPTTPPEYRTQCGFSPVGGVVGVFALFGFDLCLGVRSGLDLLRRGASEEQVVGEGLRLLLGLLPVVSMVLSEHRSLEAGESLSVAHAAHLTGFAWGVACCVASALFGGGEETRQRGVGAAPARGRFGTGVAGRRLGRE</sequence>
<dbReference type="KEGG" id="ehx:EMIHUDRAFT_239153"/>
<evidence type="ECO:0000256" key="3">
    <source>
        <dbReference type="ARBA" id="ARBA00022989"/>
    </source>
</evidence>
<keyword evidence="2" id="KW-0812">Transmembrane</keyword>
<dbReference type="Proteomes" id="UP000013827">
    <property type="component" value="Unassembled WGS sequence"/>
</dbReference>
<accession>A0A0D3JJR7</accession>
<keyword evidence="3" id="KW-1133">Transmembrane helix</keyword>
<feature type="domain" description="Peptidase S54 rhomboid" evidence="5">
    <location>
        <begin position="65"/>
        <end position="119"/>
    </location>
</feature>
<dbReference type="GO" id="GO:0016020">
    <property type="term" value="C:membrane"/>
    <property type="evidence" value="ECO:0007669"/>
    <property type="project" value="UniProtKB-SubCell"/>
</dbReference>
<dbReference type="EnsemblProtists" id="EOD23752">
    <property type="protein sequence ID" value="EOD23752"/>
    <property type="gene ID" value="EMIHUDRAFT_239153"/>
</dbReference>
<reference evidence="6" key="2">
    <citation type="submission" date="2024-10" db="UniProtKB">
        <authorList>
            <consortium name="EnsemblProtists"/>
        </authorList>
    </citation>
    <scope>IDENTIFICATION</scope>
</reference>
<evidence type="ECO:0000256" key="1">
    <source>
        <dbReference type="ARBA" id="ARBA00004141"/>
    </source>
</evidence>
<organism evidence="6 7">
    <name type="scientific">Emiliania huxleyi (strain CCMP1516)</name>
    <dbReference type="NCBI Taxonomy" id="280463"/>
    <lineage>
        <taxon>Eukaryota</taxon>
        <taxon>Haptista</taxon>
        <taxon>Haptophyta</taxon>
        <taxon>Prymnesiophyceae</taxon>
        <taxon>Isochrysidales</taxon>
        <taxon>Noelaerhabdaceae</taxon>
        <taxon>Emiliania</taxon>
    </lineage>
</organism>
<dbReference type="InterPro" id="IPR022764">
    <property type="entry name" value="Peptidase_S54_rhomboid_dom"/>
</dbReference>
<dbReference type="InterPro" id="IPR035952">
    <property type="entry name" value="Rhomboid-like_sf"/>
</dbReference>
<keyword evidence="4" id="KW-0472">Membrane</keyword>
<dbReference type="AlphaFoldDB" id="A0A0D3JJR7"/>
<dbReference type="PaxDb" id="2903-EOD23752"/>
<dbReference type="Pfam" id="PF01694">
    <property type="entry name" value="Rhomboid"/>
    <property type="match status" value="1"/>
</dbReference>
<comment type="subcellular location">
    <subcellularLocation>
        <location evidence="1">Membrane</location>
        <topology evidence="1">Multi-pass membrane protein</topology>
    </subcellularLocation>
</comment>
<dbReference type="Gene3D" id="1.20.1540.10">
    <property type="entry name" value="Rhomboid-like"/>
    <property type="match status" value="1"/>
</dbReference>
<evidence type="ECO:0000256" key="2">
    <source>
        <dbReference type="ARBA" id="ARBA00022692"/>
    </source>
</evidence>
<protein>
    <recommendedName>
        <fullName evidence="5">Peptidase S54 rhomboid domain-containing protein</fullName>
    </recommendedName>
</protein>
<reference evidence="7" key="1">
    <citation type="journal article" date="2013" name="Nature">
        <title>Pan genome of the phytoplankton Emiliania underpins its global distribution.</title>
        <authorList>
            <person name="Read B.A."/>
            <person name="Kegel J."/>
            <person name="Klute M.J."/>
            <person name="Kuo A."/>
            <person name="Lefebvre S.C."/>
            <person name="Maumus F."/>
            <person name="Mayer C."/>
            <person name="Miller J."/>
            <person name="Monier A."/>
            <person name="Salamov A."/>
            <person name="Young J."/>
            <person name="Aguilar M."/>
            <person name="Claverie J.M."/>
            <person name="Frickenhaus S."/>
            <person name="Gonzalez K."/>
            <person name="Herman E.K."/>
            <person name="Lin Y.C."/>
            <person name="Napier J."/>
            <person name="Ogata H."/>
            <person name="Sarno A.F."/>
            <person name="Shmutz J."/>
            <person name="Schroeder D."/>
            <person name="de Vargas C."/>
            <person name="Verret F."/>
            <person name="von Dassow P."/>
            <person name="Valentin K."/>
            <person name="Van de Peer Y."/>
            <person name="Wheeler G."/>
            <person name="Dacks J.B."/>
            <person name="Delwiche C.F."/>
            <person name="Dyhrman S.T."/>
            <person name="Glockner G."/>
            <person name="John U."/>
            <person name="Richards T."/>
            <person name="Worden A.Z."/>
            <person name="Zhang X."/>
            <person name="Grigoriev I.V."/>
            <person name="Allen A.E."/>
            <person name="Bidle K."/>
            <person name="Borodovsky M."/>
            <person name="Bowler C."/>
            <person name="Brownlee C."/>
            <person name="Cock J.M."/>
            <person name="Elias M."/>
            <person name="Gladyshev V.N."/>
            <person name="Groth M."/>
            <person name="Guda C."/>
            <person name="Hadaegh A."/>
            <person name="Iglesias-Rodriguez M.D."/>
            <person name="Jenkins J."/>
            <person name="Jones B.M."/>
            <person name="Lawson T."/>
            <person name="Leese F."/>
            <person name="Lindquist E."/>
            <person name="Lobanov A."/>
            <person name="Lomsadze A."/>
            <person name="Malik S.B."/>
            <person name="Marsh M.E."/>
            <person name="Mackinder L."/>
            <person name="Mock T."/>
            <person name="Mueller-Roeber B."/>
            <person name="Pagarete A."/>
            <person name="Parker M."/>
            <person name="Probert I."/>
            <person name="Quesneville H."/>
            <person name="Raines C."/>
            <person name="Rensing S.A."/>
            <person name="Riano-Pachon D.M."/>
            <person name="Richier S."/>
            <person name="Rokitta S."/>
            <person name="Shiraiwa Y."/>
            <person name="Soanes D.M."/>
            <person name="van der Giezen M."/>
            <person name="Wahlund T.M."/>
            <person name="Williams B."/>
            <person name="Wilson W."/>
            <person name="Wolfe G."/>
            <person name="Wurch L.L."/>
        </authorList>
    </citation>
    <scope>NUCLEOTIDE SEQUENCE</scope>
</reference>
<proteinExistence type="predicted"/>
<dbReference type="GeneID" id="17269297"/>
<name>A0A0D3JJR7_EMIH1</name>
<dbReference type="HOGENOM" id="CLU_913457_0_0_1"/>
<evidence type="ECO:0000259" key="5">
    <source>
        <dbReference type="Pfam" id="PF01694"/>
    </source>
</evidence>